<dbReference type="PANTHER" id="PTHR43034">
    <property type="entry name" value="ION-TRANSLOCATING OXIDOREDUCTASE COMPLEX SUBUNIT C"/>
    <property type="match status" value="1"/>
</dbReference>
<gene>
    <name evidence="5" type="ORF">SAMN02745124_03447</name>
</gene>
<evidence type="ECO:0000256" key="1">
    <source>
        <dbReference type="ARBA" id="ARBA00022723"/>
    </source>
</evidence>
<dbReference type="InterPro" id="IPR010208">
    <property type="entry name" value="Ion_transpt_RnfC/RsxC"/>
</dbReference>
<dbReference type="PROSITE" id="PS51379">
    <property type="entry name" value="4FE4S_FER_2"/>
    <property type="match status" value="1"/>
</dbReference>
<keyword evidence="3" id="KW-0411">Iron-sulfur</keyword>
<dbReference type="SUPFAM" id="SSF46548">
    <property type="entry name" value="alpha-helical ferredoxin"/>
    <property type="match status" value="1"/>
</dbReference>
<dbReference type="AlphaFoldDB" id="A0A1M5XXX0"/>
<dbReference type="Pfam" id="PF13237">
    <property type="entry name" value="Fer4_10"/>
    <property type="match status" value="1"/>
</dbReference>
<dbReference type="EMBL" id="FQXS01000024">
    <property type="protein sequence ID" value="SHI04572.1"/>
    <property type="molecule type" value="Genomic_DNA"/>
</dbReference>
<accession>A0A1M5XXX0</accession>
<evidence type="ECO:0000313" key="5">
    <source>
        <dbReference type="EMBL" id="SHI04572.1"/>
    </source>
</evidence>
<keyword evidence="6" id="KW-1185">Reference proteome</keyword>
<dbReference type="GO" id="GO:0009055">
    <property type="term" value="F:electron transfer activity"/>
    <property type="evidence" value="ECO:0007669"/>
    <property type="project" value="InterPro"/>
</dbReference>
<evidence type="ECO:0000259" key="4">
    <source>
        <dbReference type="PROSITE" id="PS51379"/>
    </source>
</evidence>
<sequence length="416" mass="45475">MIHGVFSIRTAPLLQHATITDLPDRPVTIEPAGTLVYHLERGAHSDKIPTADGGGVKIGQRLFLDSPDKGYCLAAQAGRITARSNLTGTFGQQLVEISISTTEDLQEYDEEFSDACRDPSLEKASLFFRGLPGRPDFLPLTDPRQQIERLVILGVDDDVQGCSNGYLVKHHINSVLAGITLLKKITGLSESWLFVPDYLEPLLPTSSSAVRTVKAGYPEANREVIRKRICRELNIPVADDRCAFFSAEAACALSAVCSEDTRIPGKILTFVDKCGKQSLVSTPVGTPVREILQYFGETLHEGDRLVIGGPMKGTAVFSVDFPVSSTTNAIMVQDRRDIVETEDVACVNCGACVRVCPVDIQVNMLIRVLEVGEYEEAASRYNLFSCIDCGLCSYVCEARIAVFQHIRIAKTALDYA</sequence>
<dbReference type="GO" id="GO:0051539">
    <property type="term" value="F:4 iron, 4 sulfur cluster binding"/>
    <property type="evidence" value="ECO:0007669"/>
    <property type="project" value="InterPro"/>
</dbReference>
<keyword evidence="1" id="KW-0479">Metal-binding</keyword>
<evidence type="ECO:0000313" key="6">
    <source>
        <dbReference type="Proteomes" id="UP000184139"/>
    </source>
</evidence>
<dbReference type="InterPro" id="IPR017900">
    <property type="entry name" value="4Fe4S_Fe_S_CS"/>
</dbReference>
<protein>
    <submittedName>
        <fullName evidence="5">Electron transport complex protein RnfC</fullName>
    </submittedName>
</protein>
<dbReference type="InterPro" id="IPR017896">
    <property type="entry name" value="4Fe4S_Fe-S-bd"/>
</dbReference>
<keyword evidence="2" id="KW-0408">Iron</keyword>
<name>A0A1M5XXX0_9BACT</name>
<dbReference type="GO" id="GO:0046872">
    <property type="term" value="F:metal ion binding"/>
    <property type="evidence" value="ECO:0007669"/>
    <property type="project" value="UniProtKB-KW"/>
</dbReference>
<dbReference type="PROSITE" id="PS00198">
    <property type="entry name" value="4FE4S_FER_1"/>
    <property type="match status" value="1"/>
</dbReference>
<evidence type="ECO:0000256" key="3">
    <source>
        <dbReference type="ARBA" id="ARBA00023014"/>
    </source>
</evidence>
<dbReference type="STRING" id="1121409.SAMN02745124_03447"/>
<dbReference type="Gene3D" id="3.30.70.20">
    <property type="match status" value="1"/>
</dbReference>
<feature type="domain" description="4Fe-4S ferredoxin-type" evidence="4">
    <location>
        <begin position="335"/>
        <end position="367"/>
    </location>
</feature>
<reference evidence="5 6" key="1">
    <citation type="submission" date="2016-11" db="EMBL/GenBank/DDBJ databases">
        <authorList>
            <person name="Jaros S."/>
            <person name="Januszkiewicz K."/>
            <person name="Wedrychowicz H."/>
        </authorList>
    </citation>
    <scope>NUCLEOTIDE SEQUENCE [LARGE SCALE GENOMIC DNA]</scope>
    <source>
        <strain evidence="5 6">DSM 9705</strain>
    </source>
</reference>
<dbReference type="GO" id="GO:0016020">
    <property type="term" value="C:membrane"/>
    <property type="evidence" value="ECO:0007669"/>
    <property type="project" value="InterPro"/>
</dbReference>
<organism evidence="5 6">
    <name type="scientific">Desulfofustis glycolicus DSM 9705</name>
    <dbReference type="NCBI Taxonomy" id="1121409"/>
    <lineage>
        <taxon>Bacteria</taxon>
        <taxon>Pseudomonadati</taxon>
        <taxon>Thermodesulfobacteriota</taxon>
        <taxon>Desulfobulbia</taxon>
        <taxon>Desulfobulbales</taxon>
        <taxon>Desulfocapsaceae</taxon>
        <taxon>Desulfofustis</taxon>
    </lineage>
</organism>
<proteinExistence type="predicted"/>
<dbReference type="Proteomes" id="UP000184139">
    <property type="component" value="Unassembled WGS sequence"/>
</dbReference>
<dbReference type="PANTHER" id="PTHR43034:SF2">
    <property type="entry name" value="ION-TRANSLOCATING OXIDOREDUCTASE COMPLEX SUBUNIT C"/>
    <property type="match status" value="1"/>
</dbReference>
<evidence type="ECO:0000256" key="2">
    <source>
        <dbReference type="ARBA" id="ARBA00023004"/>
    </source>
</evidence>